<dbReference type="PANTHER" id="PTHR46018">
    <property type="entry name" value="ZINC PHOSPHODIESTERASE ELAC PROTEIN 1"/>
    <property type="match status" value="1"/>
</dbReference>
<sequence>MMGNGQLSITMLGTGSPRPDLERSGPAQVLFIDDLPILIDCGEGITAQLMKAHIPPQNIKHLFFTHLHSDHFFGYGQFLLGGWGLGRRELTIIGPKGIKEFHETLVRMFYDDISYRTSLGRPGNGVLDVKIIEFDQSGRVEVDIPAQVIAAEMVHNVPTFGYRFQTDEQAVVFSGDTAPTPAIIELARNADILVQDAGLAQTAVYRNTKSVELQNIWDNLQKEHCTPAQAGEIAQKACVKTLVLTHFLPNIDEEETYQEAACTFNGEIIVGRDLHVIPVAQAITKQY</sequence>
<evidence type="ECO:0000256" key="1">
    <source>
        <dbReference type="ARBA" id="ARBA00022759"/>
    </source>
</evidence>
<dbReference type="EMBL" id="CP022572">
    <property type="protein sequence ID" value="AZU61592.1"/>
    <property type="molecule type" value="Genomic_DNA"/>
</dbReference>
<dbReference type="STRING" id="1193713.GCA_001636315_04450"/>
<dbReference type="GO" id="GO:0042781">
    <property type="term" value="F:3'-tRNA processing endoribonuclease activity"/>
    <property type="evidence" value="ECO:0007669"/>
    <property type="project" value="TreeGrafter"/>
</dbReference>
<dbReference type="Proteomes" id="UP000282892">
    <property type="component" value="Chromosome"/>
</dbReference>
<feature type="domain" description="Metallo-beta-lactamase" evidence="3">
    <location>
        <begin position="37"/>
        <end position="247"/>
    </location>
</feature>
<keyword evidence="2" id="KW-0862">Zinc</keyword>
<protein>
    <recommendedName>
        <fullName evidence="3">Metallo-beta-lactamase domain-containing protein</fullName>
    </recommendedName>
</protein>
<keyword evidence="1" id="KW-0378">Hydrolase</keyword>
<reference evidence="4 5" key="1">
    <citation type="submission" date="2017-07" db="EMBL/GenBank/DDBJ databases">
        <title>The complete genome sequence of Bacillus mesonae strain H20-5, an efficient strain improving plant abiotic stress resistance.</title>
        <authorList>
            <person name="Kim S.Y."/>
            <person name="Song H."/>
            <person name="Sang M.K."/>
            <person name="Weon H.-Y."/>
            <person name="Song J."/>
        </authorList>
    </citation>
    <scope>NUCLEOTIDE SEQUENCE [LARGE SCALE GENOMIC DNA]</scope>
    <source>
        <strain evidence="4 5">H20-5</strain>
    </source>
</reference>
<accession>A0A3Q9QRM1</accession>
<proteinExistence type="predicted"/>
<dbReference type="KEGG" id="nmk:CHR53_10075"/>
<keyword evidence="1" id="KW-0255">Endonuclease</keyword>
<dbReference type="RefSeq" id="WP_127486377.1">
    <property type="nucleotide sequence ID" value="NZ_CP022572.1"/>
</dbReference>
<evidence type="ECO:0000313" key="5">
    <source>
        <dbReference type="Proteomes" id="UP000282892"/>
    </source>
</evidence>
<organism evidence="4 5">
    <name type="scientific">Neobacillus mesonae</name>
    <dbReference type="NCBI Taxonomy" id="1193713"/>
    <lineage>
        <taxon>Bacteria</taxon>
        <taxon>Bacillati</taxon>
        <taxon>Bacillota</taxon>
        <taxon>Bacilli</taxon>
        <taxon>Bacillales</taxon>
        <taxon>Bacillaceae</taxon>
        <taxon>Neobacillus</taxon>
    </lineage>
</organism>
<name>A0A3Q9QRM1_9BACI</name>
<dbReference type="AlphaFoldDB" id="A0A3Q9QRM1"/>
<dbReference type="Pfam" id="PF12706">
    <property type="entry name" value="Lactamase_B_2"/>
    <property type="match status" value="1"/>
</dbReference>
<evidence type="ECO:0000256" key="2">
    <source>
        <dbReference type="ARBA" id="ARBA00022833"/>
    </source>
</evidence>
<evidence type="ECO:0000313" key="4">
    <source>
        <dbReference type="EMBL" id="AZU61592.1"/>
    </source>
</evidence>
<dbReference type="Gene3D" id="3.60.15.10">
    <property type="entry name" value="Ribonuclease Z/Hydroxyacylglutathione hydrolase-like"/>
    <property type="match status" value="1"/>
</dbReference>
<dbReference type="SUPFAM" id="SSF56281">
    <property type="entry name" value="Metallo-hydrolase/oxidoreductase"/>
    <property type="match status" value="1"/>
</dbReference>
<evidence type="ECO:0000259" key="3">
    <source>
        <dbReference type="Pfam" id="PF12706"/>
    </source>
</evidence>
<dbReference type="InterPro" id="IPR001279">
    <property type="entry name" value="Metallo-B-lactamas"/>
</dbReference>
<dbReference type="OrthoDB" id="9800940at2"/>
<keyword evidence="5" id="KW-1185">Reference proteome</keyword>
<dbReference type="InterPro" id="IPR036866">
    <property type="entry name" value="RibonucZ/Hydroxyglut_hydro"/>
</dbReference>
<keyword evidence="1" id="KW-0540">Nuclease</keyword>
<gene>
    <name evidence="4" type="ORF">CHR53_10075</name>
</gene>
<dbReference type="PANTHER" id="PTHR46018:SF2">
    <property type="entry name" value="ZINC PHOSPHODIESTERASE ELAC PROTEIN 1"/>
    <property type="match status" value="1"/>
</dbReference>